<sequence>MESASLVTPTDCPWTCIIILLFMA</sequence>
<accession>A0A7I4CJT6</accession>
<dbReference type="InParanoid" id="A0A7I4CJT6"/>
<dbReference type="EnsemblPlants" id="Pp3c24_1480V3.1">
    <property type="protein sequence ID" value="Pp3c24_1480V3.1"/>
    <property type="gene ID" value="Pp3c24_1480"/>
</dbReference>
<organism evidence="1 2">
    <name type="scientific">Physcomitrium patens</name>
    <name type="common">Spreading-leaved earth moss</name>
    <name type="synonym">Physcomitrella patens</name>
    <dbReference type="NCBI Taxonomy" id="3218"/>
    <lineage>
        <taxon>Eukaryota</taxon>
        <taxon>Viridiplantae</taxon>
        <taxon>Streptophyta</taxon>
        <taxon>Embryophyta</taxon>
        <taxon>Bryophyta</taxon>
        <taxon>Bryophytina</taxon>
        <taxon>Bryopsida</taxon>
        <taxon>Funariidae</taxon>
        <taxon>Funariales</taxon>
        <taxon>Funariaceae</taxon>
        <taxon>Physcomitrium</taxon>
    </lineage>
</organism>
<reference evidence="1 2" key="2">
    <citation type="journal article" date="2018" name="Plant J.">
        <title>The Physcomitrella patens chromosome-scale assembly reveals moss genome structure and evolution.</title>
        <authorList>
            <person name="Lang D."/>
            <person name="Ullrich K.K."/>
            <person name="Murat F."/>
            <person name="Fuchs J."/>
            <person name="Jenkins J."/>
            <person name="Haas F.B."/>
            <person name="Piednoel M."/>
            <person name="Gundlach H."/>
            <person name="Van Bel M."/>
            <person name="Meyberg R."/>
            <person name="Vives C."/>
            <person name="Morata J."/>
            <person name="Symeonidi A."/>
            <person name="Hiss M."/>
            <person name="Muchero W."/>
            <person name="Kamisugi Y."/>
            <person name="Saleh O."/>
            <person name="Blanc G."/>
            <person name="Decker E.L."/>
            <person name="van Gessel N."/>
            <person name="Grimwood J."/>
            <person name="Hayes R.D."/>
            <person name="Graham S.W."/>
            <person name="Gunter L.E."/>
            <person name="McDaniel S.F."/>
            <person name="Hoernstein S.N.W."/>
            <person name="Larsson A."/>
            <person name="Li F.W."/>
            <person name="Perroud P.F."/>
            <person name="Phillips J."/>
            <person name="Ranjan P."/>
            <person name="Rokshar D.S."/>
            <person name="Rothfels C.J."/>
            <person name="Schneider L."/>
            <person name="Shu S."/>
            <person name="Stevenson D.W."/>
            <person name="Thummler F."/>
            <person name="Tillich M."/>
            <person name="Villarreal Aguilar J.C."/>
            <person name="Widiez T."/>
            <person name="Wong G.K."/>
            <person name="Wymore A."/>
            <person name="Zhang Y."/>
            <person name="Zimmer A.D."/>
            <person name="Quatrano R.S."/>
            <person name="Mayer K.F.X."/>
            <person name="Goodstein D."/>
            <person name="Casacuberta J.M."/>
            <person name="Vandepoele K."/>
            <person name="Reski R."/>
            <person name="Cuming A.C."/>
            <person name="Tuskan G.A."/>
            <person name="Maumus F."/>
            <person name="Salse J."/>
            <person name="Schmutz J."/>
            <person name="Rensing S.A."/>
        </authorList>
    </citation>
    <scope>NUCLEOTIDE SEQUENCE [LARGE SCALE GENOMIC DNA]</scope>
    <source>
        <strain evidence="1 2">cv. Gransden 2004</strain>
    </source>
</reference>
<keyword evidence="2" id="KW-1185">Reference proteome</keyword>
<evidence type="ECO:0000313" key="1">
    <source>
        <dbReference type="EnsemblPlants" id="Pp3c24_1480V3.1"/>
    </source>
</evidence>
<dbReference type="AlphaFoldDB" id="A0A7I4CJT6"/>
<name>A0A7I4CJT6_PHYPA</name>
<reference evidence="1 2" key="1">
    <citation type="journal article" date="2008" name="Science">
        <title>The Physcomitrella genome reveals evolutionary insights into the conquest of land by plants.</title>
        <authorList>
            <person name="Rensing S."/>
            <person name="Lang D."/>
            <person name="Zimmer A."/>
            <person name="Terry A."/>
            <person name="Salamov A."/>
            <person name="Shapiro H."/>
            <person name="Nishiyama T."/>
            <person name="Perroud P.-F."/>
            <person name="Lindquist E."/>
            <person name="Kamisugi Y."/>
            <person name="Tanahashi T."/>
            <person name="Sakakibara K."/>
            <person name="Fujita T."/>
            <person name="Oishi K."/>
            <person name="Shin-I T."/>
            <person name="Kuroki Y."/>
            <person name="Toyoda A."/>
            <person name="Suzuki Y."/>
            <person name="Hashimoto A."/>
            <person name="Yamaguchi K."/>
            <person name="Sugano A."/>
            <person name="Kohara Y."/>
            <person name="Fujiyama A."/>
            <person name="Anterola A."/>
            <person name="Aoki S."/>
            <person name="Ashton N."/>
            <person name="Barbazuk W.B."/>
            <person name="Barker E."/>
            <person name="Bennetzen J."/>
            <person name="Bezanilla M."/>
            <person name="Blankenship R."/>
            <person name="Cho S.H."/>
            <person name="Dutcher S."/>
            <person name="Estelle M."/>
            <person name="Fawcett J.A."/>
            <person name="Gundlach H."/>
            <person name="Hanada K."/>
            <person name="Heyl A."/>
            <person name="Hicks K.A."/>
            <person name="Hugh J."/>
            <person name="Lohr M."/>
            <person name="Mayer K."/>
            <person name="Melkozernov A."/>
            <person name="Murata T."/>
            <person name="Nelson D."/>
            <person name="Pils B."/>
            <person name="Prigge M."/>
            <person name="Reiss B."/>
            <person name="Renner T."/>
            <person name="Rombauts S."/>
            <person name="Rushton P."/>
            <person name="Sanderfoot A."/>
            <person name="Schween G."/>
            <person name="Shiu S.-H."/>
            <person name="Stueber K."/>
            <person name="Theodoulou F.L."/>
            <person name="Tu H."/>
            <person name="Van de Peer Y."/>
            <person name="Verrier P.J."/>
            <person name="Waters E."/>
            <person name="Wood A."/>
            <person name="Yang L."/>
            <person name="Cove D."/>
            <person name="Cuming A."/>
            <person name="Hasebe M."/>
            <person name="Lucas S."/>
            <person name="Mishler D.B."/>
            <person name="Reski R."/>
            <person name="Grigoriev I."/>
            <person name="Quatrano R.S."/>
            <person name="Boore J.L."/>
        </authorList>
    </citation>
    <scope>NUCLEOTIDE SEQUENCE [LARGE SCALE GENOMIC DNA]</scope>
    <source>
        <strain evidence="1 2">cv. Gransden 2004</strain>
    </source>
</reference>
<dbReference type="EMBL" id="ABEU02000024">
    <property type="status" value="NOT_ANNOTATED_CDS"/>
    <property type="molecule type" value="Genomic_DNA"/>
</dbReference>
<evidence type="ECO:0000313" key="2">
    <source>
        <dbReference type="Proteomes" id="UP000006727"/>
    </source>
</evidence>
<reference evidence="1" key="3">
    <citation type="submission" date="2020-12" db="UniProtKB">
        <authorList>
            <consortium name="EnsemblPlants"/>
        </authorList>
    </citation>
    <scope>IDENTIFICATION</scope>
</reference>
<proteinExistence type="predicted"/>
<dbReference type="Proteomes" id="UP000006727">
    <property type="component" value="Chromosome 24"/>
</dbReference>
<dbReference type="Gramene" id="Pp3c24_1480V3.1">
    <property type="protein sequence ID" value="Pp3c24_1480V3.1"/>
    <property type="gene ID" value="Pp3c24_1480"/>
</dbReference>
<protein>
    <submittedName>
        <fullName evidence="1">Uncharacterized protein</fullName>
    </submittedName>
</protein>